<sequence>MSQADHHGNTPAAWTLTILALIGSTVSGVALIMPSPVLFWAGLAVIAVGAVVAGGMRMAGMGAIPARR</sequence>
<dbReference type="Proteomes" id="UP001165378">
    <property type="component" value="Unassembled WGS sequence"/>
</dbReference>
<evidence type="ECO:0000313" key="2">
    <source>
        <dbReference type="EMBL" id="MCF2530421.1"/>
    </source>
</evidence>
<dbReference type="NCBIfam" id="NF041681">
    <property type="entry name" value="HGxxPAAW"/>
    <property type="match status" value="1"/>
</dbReference>
<proteinExistence type="predicted"/>
<gene>
    <name evidence="2" type="ORF">LZ495_24810</name>
</gene>
<evidence type="ECO:0000313" key="3">
    <source>
        <dbReference type="Proteomes" id="UP001165378"/>
    </source>
</evidence>
<reference evidence="2" key="1">
    <citation type="submission" date="2022-01" db="EMBL/GenBank/DDBJ databases">
        <title>Genome-Based Taxonomic Classification of the Phylum Actinobacteria.</title>
        <authorList>
            <person name="Gao Y."/>
        </authorList>
    </citation>
    <scope>NUCLEOTIDE SEQUENCE</scope>
    <source>
        <strain evidence="2">KLBMP 8922</strain>
    </source>
</reference>
<protein>
    <submittedName>
        <fullName evidence="2">Uncharacterized protein</fullName>
    </submittedName>
</protein>
<keyword evidence="1" id="KW-0812">Transmembrane</keyword>
<name>A0AA41Q495_9ACTN</name>
<keyword evidence="3" id="KW-1185">Reference proteome</keyword>
<organism evidence="2 3">
    <name type="scientific">Yinghuangia soli</name>
    <dbReference type="NCBI Taxonomy" id="2908204"/>
    <lineage>
        <taxon>Bacteria</taxon>
        <taxon>Bacillati</taxon>
        <taxon>Actinomycetota</taxon>
        <taxon>Actinomycetes</taxon>
        <taxon>Kitasatosporales</taxon>
        <taxon>Streptomycetaceae</taxon>
        <taxon>Yinghuangia</taxon>
    </lineage>
</organism>
<accession>A0AA41Q495</accession>
<dbReference type="AlphaFoldDB" id="A0AA41Q495"/>
<keyword evidence="1" id="KW-1133">Transmembrane helix</keyword>
<comment type="caution">
    <text evidence="2">The sequence shown here is derived from an EMBL/GenBank/DDBJ whole genome shotgun (WGS) entry which is preliminary data.</text>
</comment>
<dbReference type="RefSeq" id="WP_235055088.1">
    <property type="nucleotide sequence ID" value="NZ_JAKFHA010000016.1"/>
</dbReference>
<feature type="transmembrane region" description="Helical" evidence="1">
    <location>
        <begin position="38"/>
        <end position="59"/>
    </location>
</feature>
<evidence type="ECO:0000256" key="1">
    <source>
        <dbReference type="SAM" id="Phobius"/>
    </source>
</evidence>
<dbReference type="EMBL" id="JAKFHA010000016">
    <property type="protein sequence ID" value="MCF2530421.1"/>
    <property type="molecule type" value="Genomic_DNA"/>
</dbReference>
<keyword evidence="1" id="KW-0472">Membrane</keyword>
<feature type="transmembrane region" description="Helical" evidence="1">
    <location>
        <begin position="12"/>
        <end position="32"/>
    </location>
</feature>